<proteinExistence type="predicted"/>
<accession>M4VNI8</accession>
<dbReference type="AlphaFoldDB" id="M4VNI8"/>
<dbReference type="EMBL" id="KC211768">
    <property type="protein sequence ID" value="AGI04160.1"/>
    <property type="molecule type" value="Genomic_DNA"/>
</dbReference>
<sequence length="39" mass="4216">MIDEGFNLGLKVTRQEGVFQKDAAPQDLVPTLNLSLCPG</sequence>
<reference evidence="1" key="1">
    <citation type="journal article" date="2013" name="Mar. Drugs">
        <title>Assessing the effectiveness of functional genetic screens for the identification of bioactive metabolites.</title>
        <authorList>
            <person name="Penesyan A."/>
            <person name="Ballestriero F."/>
            <person name="Daim M."/>
            <person name="Kjelleberg S."/>
            <person name="Thomas T."/>
            <person name="Egan S."/>
        </authorList>
    </citation>
    <scope>NUCLEOTIDE SEQUENCE</scope>
    <source>
        <strain evidence="1">U95</strain>
    </source>
</reference>
<organism evidence="1">
    <name type="scientific">alpha proteobacterium U95</name>
    <dbReference type="NCBI Taxonomy" id="649539"/>
    <lineage>
        <taxon>Bacteria</taxon>
        <taxon>Pseudomonadati</taxon>
        <taxon>Pseudomonadota</taxon>
        <taxon>Alphaproteobacteria</taxon>
    </lineage>
</organism>
<name>M4VNI8_9PROT</name>
<evidence type="ECO:0000313" key="1">
    <source>
        <dbReference type="EMBL" id="AGI04160.1"/>
    </source>
</evidence>
<protein>
    <submittedName>
        <fullName evidence="1">Uncharacterized protein</fullName>
    </submittedName>
</protein>